<keyword evidence="6" id="KW-0175">Coiled coil</keyword>
<dbReference type="STRING" id="5217.A0A4Q1BSB5"/>
<comment type="caution">
    <text evidence="8">The sequence shown here is derived from an EMBL/GenBank/DDBJ whole genome shotgun (WGS) entry which is preliminary data.</text>
</comment>
<dbReference type="PROSITE" id="PS50217">
    <property type="entry name" value="BZIP"/>
    <property type="match status" value="1"/>
</dbReference>
<evidence type="ECO:0000256" key="6">
    <source>
        <dbReference type="SAM" id="Coils"/>
    </source>
</evidence>
<dbReference type="EMBL" id="SDIL01000013">
    <property type="protein sequence ID" value="RXK40921.1"/>
    <property type="molecule type" value="Genomic_DNA"/>
</dbReference>
<evidence type="ECO:0000256" key="1">
    <source>
        <dbReference type="ARBA" id="ARBA00004123"/>
    </source>
</evidence>
<dbReference type="AlphaFoldDB" id="A0A4Q1BSB5"/>
<dbReference type="InterPro" id="IPR004827">
    <property type="entry name" value="bZIP"/>
</dbReference>
<name>A0A4Q1BSB5_TREME</name>
<dbReference type="GO" id="GO:0005634">
    <property type="term" value="C:nucleus"/>
    <property type="evidence" value="ECO:0007669"/>
    <property type="project" value="UniProtKB-SubCell"/>
</dbReference>
<dbReference type="VEuPathDB" id="FungiDB:TREMEDRAFT_71070"/>
<dbReference type="Pfam" id="PF07716">
    <property type="entry name" value="bZIP_2"/>
    <property type="match status" value="1"/>
</dbReference>
<dbReference type="OrthoDB" id="1939598at2759"/>
<keyword evidence="3" id="KW-0238">DNA-binding</keyword>
<evidence type="ECO:0000313" key="8">
    <source>
        <dbReference type="EMBL" id="RXK40921.1"/>
    </source>
</evidence>
<evidence type="ECO:0000256" key="2">
    <source>
        <dbReference type="ARBA" id="ARBA00023015"/>
    </source>
</evidence>
<dbReference type="Proteomes" id="UP000289152">
    <property type="component" value="Unassembled WGS sequence"/>
</dbReference>
<dbReference type="PANTHER" id="PTHR13044:SF14">
    <property type="entry name" value="CRYPTOCEPHAL, ISOFORM A"/>
    <property type="match status" value="1"/>
</dbReference>
<comment type="subcellular location">
    <subcellularLocation>
        <location evidence="1">Nucleus</location>
    </subcellularLocation>
</comment>
<keyword evidence="2" id="KW-0805">Transcription regulation</keyword>
<keyword evidence="5" id="KW-0539">Nucleus</keyword>
<feature type="domain" description="BZIP" evidence="7">
    <location>
        <begin position="159"/>
        <end position="217"/>
    </location>
</feature>
<dbReference type="Gene3D" id="1.20.5.170">
    <property type="match status" value="1"/>
</dbReference>
<keyword evidence="4" id="KW-0804">Transcription</keyword>
<evidence type="ECO:0000256" key="3">
    <source>
        <dbReference type="ARBA" id="ARBA00023125"/>
    </source>
</evidence>
<dbReference type="GO" id="GO:0001228">
    <property type="term" value="F:DNA-binding transcription activator activity, RNA polymerase II-specific"/>
    <property type="evidence" value="ECO:0007669"/>
    <property type="project" value="TreeGrafter"/>
</dbReference>
<keyword evidence="9" id="KW-1185">Reference proteome</keyword>
<dbReference type="InterPro" id="IPR046347">
    <property type="entry name" value="bZIP_sf"/>
</dbReference>
<dbReference type="PANTHER" id="PTHR13044">
    <property type="entry name" value="ACTIVATING TRANSCRIPTION FACTOR ATF 4/5"/>
    <property type="match status" value="1"/>
</dbReference>
<accession>A0A4Q1BSB5</accession>
<proteinExistence type="predicted"/>
<dbReference type="PROSITE" id="PS00036">
    <property type="entry name" value="BZIP_BASIC"/>
    <property type="match status" value="1"/>
</dbReference>
<feature type="coiled-coil region" evidence="6">
    <location>
        <begin position="177"/>
        <end position="218"/>
    </location>
</feature>
<gene>
    <name evidence="8" type="ORF">M231_01769</name>
</gene>
<reference evidence="8 9" key="1">
    <citation type="submission" date="2016-06" db="EMBL/GenBank/DDBJ databases">
        <title>Evolution of pathogenesis and genome organization in the Tremellales.</title>
        <authorList>
            <person name="Cuomo C."/>
            <person name="Litvintseva A."/>
            <person name="Heitman J."/>
            <person name="Chen Y."/>
            <person name="Sun S."/>
            <person name="Springer D."/>
            <person name="Dromer F."/>
            <person name="Young S."/>
            <person name="Zeng Q."/>
            <person name="Chapman S."/>
            <person name="Gujja S."/>
            <person name="Saif S."/>
            <person name="Birren B."/>
        </authorList>
    </citation>
    <scope>NUCLEOTIDE SEQUENCE [LARGE SCALE GENOMIC DNA]</scope>
    <source>
        <strain evidence="8 9">ATCC 28783</strain>
    </source>
</reference>
<dbReference type="OMA" id="NFADEPP"/>
<dbReference type="CDD" id="cd14705">
    <property type="entry name" value="bZIP_Zip1"/>
    <property type="match status" value="1"/>
</dbReference>
<evidence type="ECO:0000313" key="9">
    <source>
        <dbReference type="Proteomes" id="UP000289152"/>
    </source>
</evidence>
<evidence type="ECO:0000256" key="5">
    <source>
        <dbReference type="ARBA" id="ARBA00023242"/>
    </source>
</evidence>
<evidence type="ECO:0000259" key="7">
    <source>
        <dbReference type="PROSITE" id="PS50217"/>
    </source>
</evidence>
<dbReference type="InParanoid" id="A0A4Q1BSB5"/>
<dbReference type="GO" id="GO:0000977">
    <property type="term" value="F:RNA polymerase II transcription regulatory region sequence-specific DNA binding"/>
    <property type="evidence" value="ECO:0007669"/>
    <property type="project" value="TreeGrafter"/>
</dbReference>
<sequence length="245" mass="26898">MSFDLPAHLQGLNTLTPSPRDDQALVQDQEQEFWAYLHADDLFKNFGTNEAYPGKLTPAVNDKKPEATTQLPSLSDFIAKFVSDSTPAGDDEDIAARQLPYPFAGGYSPATGASTLPNTPRTGLPLGLVNTADVMPRPHEEDERISGAKKLKQIGAGPEVIQEDKRRRNTEASARFRAKKKEREQAVEQQNKILQAQVAELSAQKQRLESENTLLRQIVLHGKAGAVDGGELAGLFAGLKRRRED</sequence>
<protein>
    <recommendedName>
        <fullName evidence="7">BZIP domain-containing protein</fullName>
    </recommendedName>
</protein>
<organism evidence="8 9">
    <name type="scientific">Tremella mesenterica</name>
    <name type="common">Jelly fungus</name>
    <dbReference type="NCBI Taxonomy" id="5217"/>
    <lineage>
        <taxon>Eukaryota</taxon>
        <taxon>Fungi</taxon>
        <taxon>Dikarya</taxon>
        <taxon>Basidiomycota</taxon>
        <taxon>Agaricomycotina</taxon>
        <taxon>Tremellomycetes</taxon>
        <taxon>Tremellales</taxon>
        <taxon>Tremellaceae</taxon>
        <taxon>Tremella</taxon>
    </lineage>
</organism>
<evidence type="ECO:0000256" key="4">
    <source>
        <dbReference type="ARBA" id="ARBA00023163"/>
    </source>
</evidence>
<dbReference type="SUPFAM" id="SSF57959">
    <property type="entry name" value="Leucine zipper domain"/>
    <property type="match status" value="1"/>
</dbReference>